<proteinExistence type="predicted"/>
<keyword evidence="3" id="KW-0238">DNA-binding</keyword>
<evidence type="ECO:0000256" key="6">
    <source>
        <dbReference type="SAM" id="MobiDB-lite"/>
    </source>
</evidence>
<feature type="domain" description="Grh/CP2 DB" evidence="7">
    <location>
        <begin position="208"/>
        <end position="453"/>
    </location>
</feature>
<sequence>MFGKRPNAKKPAEGLINKFQESFSDVVRPTTSKPPARPAINENFLNHDTAAQPNPSLRFTPFLDDLALPSPRNQAYQEYMSGGSNTVFHGPAGDLHTPSVETKLITPNTLLERFAVTPLHRNNIDTIYGNLDPQYFVQDPQGTTLGNPSAAYPPSAFVHSNIIDGFVNDSSEQLPPVYGDDLGHFASQLISPGTVFPKVERSPSYGHADFRYNVTLNTPTAMIHNPNDAPVTYLNKGHTYSLSITDSRPPPWTEGLVKYRTSIRISFEESDHASSPAACWSLWKDSRSREVLQTNGILKAVEMVDLGKRNEGQIYPIQLDRTSLDGFCVTWLGDPSKGPPGCTIGVRFNFLSTDFSHSKGVKGAPLRLCAKTETAMPGTAELSFCIVKLFRDHGAERKMFNDVSQLTKAIEKRKQDFDKAQNGSDSLGKRKRGSRSVYSSDQLDNQFKAQLENNMDAELARMQSIFKSNRPVSRFCLAGEKQDDPDLFPIRLVDEGLQRTEQLQPVVQTVTPPSTLSSSSRDLSHSSADVQQPKSHRDPSNHQRNDCSGSSNISSGNTGSEEPSEHATTPQTDPATSVLSNEDAGPMQDDSNSKAQGQEDATRPAKCFYLRFQQNSVQQDDYHKAVYLAEPTVQELVTKISQKQKFNRDRRVDLFRVSPNGMKIILDDDVVQRIPDGQDMAVETCELATSDNMATDSGPVSSIEVRLYF</sequence>
<organism evidence="8 9">
    <name type="scientific">Penicillium atrosanguineum</name>
    <dbReference type="NCBI Taxonomy" id="1132637"/>
    <lineage>
        <taxon>Eukaryota</taxon>
        <taxon>Fungi</taxon>
        <taxon>Dikarya</taxon>
        <taxon>Ascomycota</taxon>
        <taxon>Pezizomycotina</taxon>
        <taxon>Eurotiomycetes</taxon>
        <taxon>Eurotiomycetidae</taxon>
        <taxon>Eurotiales</taxon>
        <taxon>Aspergillaceae</taxon>
        <taxon>Penicillium</taxon>
    </lineage>
</organism>
<feature type="compositionally biased region" description="Basic and acidic residues" evidence="6">
    <location>
        <begin position="535"/>
        <end position="545"/>
    </location>
</feature>
<dbReference type="Pfam" id="PF25416">
    <property type="entry name" value="GRHL1_C"/>
    <property type="match status" value="1"/>
</dbReference>
<evidence type="ECO:0000256" key="3">
    <source>
        <dbReference type="ARBA" id="ARBA00023125"/>
    </source>
</evidence>
<keyword evidence="2" id="KW-0805">Transcription regulation</keyword>
<keyword evidence="9" id="KW-1185">Reference proteome</keyword>
<dbReference type="PANTHER" id="PTHR11037">
    <property type="entry name" value="TRANSCRIPTION FACTOR CP2"/>
    <property type="match status" value="1"/>
</dbReference>
<feature type="region of interest" description="Disordered" evidence="6">
    <location>
        <begin position="503"/>
        <end position="600"/>
    </location>
</feature>
<gene>
    <name evidence="8" type="ORF">N7476_009026</name>
</gene>
<feature type="compositionally biased region" description="Low complexity" evidence="6">
    <location>
        <begin position="503"/>
        <end position="527"/>
    </location>
</feature>
<name>A0A9W9PSW4_9EURO</name>
<feature type="region of interest" description="Disordered" evidence="6">
    <location>
        <begin position="414"/>
        <end position="441"/>
    </location>
</feature>
<keyword evidence="4" id="KW-0804">Transcription</keyword>
<evidence type="ECO:0000313" key="8">
    <source>
        <dbReference type="EMBL" id="KAJ5308370.1"/>
    </source>
</evidence>
<feature type="compositionally biased region" description="Low complexity" evidence="6">
    <location>
        <begin position="548"/>
        <end position="560"/>
    </location>
</feature>
<dbReference type="PANTHER" id="PTHR11037:SF20">
    <property type="entry name" value="PROTEIN GRAINYHEAD"/>
    <property type="match status" value="1"/>
</dbReference>
<evidence type="ECO:0000259" key="7">
    <source>
        <dbReference type="PROSITE" id="PS51968"/>
    </source>
</evidence>
<evidence type="ECO:0000256" key="1">
    <source>
        <dbReference type="ARBA" id="ARBA00004123"/>
    </source>
</evidence>
<dbReference type="InterPro" id="IPR040167">
    <property type="entry name" value="TF_CP2-like"/>
</dbReference>
<dbReference type="AlphaFoldDB" id="A0A9W9PSW4"/>
<feature type="compositionally biased region" description="Polar residues" evidence="6">
    <location>
        <begin position="566"/>
        <end position="580"/>
    </location>
</feature>
<evidence type="ECO:0000256" key="5">
    <source>
        <dbReference type="ARBA" id="ARBA00023242"/>
    </source>
</evidence>
<dbReference type="GO" id="GO:0001228">
    <property type="term" value="F:DNA-binding transcription activator activity, RNA polymerase II-specific"/>
    <property type="evidence" value="ECO:0007669"/>
    <property type="project" value="TreeGrafter"/>
</dbReference>
<accession>A0A9W9PSW4</accession>
<dbReference type="PROSITE" id="PS51968">
    <property type="entry name" value="GRH_CP2_DB"/>
    <property type="match status" value="1"/>
</dbReference>
<comment type="caution">
    <text evidence="8">The sequence shown here is derived from an EMBL/GenBank/DDBJ whole genome shotgun (WGS) entry which is preliminary data.</text>
</comment>
<dbReference type="Proteomes" id="UP001147746">
    <property type="component" value="Unassembled WGS sequence"/>
</dbReference>
<dbReference type="EMBL" id="JAPZBO010000008">
    <property type="protein sequence ID" value="KAJ5308370.1"/>
    <property type="molecule type" value="Genomic_DNA"/>
</dbReference>
<dbReference type="InterPro" id="IPR057520">
    <property type="entry name" value="GRHL1/CP2_C"/>
</dbReference>
<keyword evidence="5" id="KW-0539">Nucleus</keyword>
<reference evidence="8" key="2">
    <citation type="journal article" date="2023" name="IMA Fungus">
        <title>Comparative genomic study of the Penicillium genus elucidates a diverse pangenome and 15 lateral gene transfer events.</title>
        <authorList>
            <person name="Petersen C."/>
            <person name="Sorensen T."/>
            <person name="Nielsen M.R."/>
            <person name="Sondergaard T.E."/>
            <person name="Sorensen J.L."/>
            <person name="Fitzpatrick D.A."/>
            <person name="Frisvad J.C."/>
            <person name="Nielsen K.L."/>
        </authorList>
    </citation>
    <scope>NUCLEOTIDE SEQUENCE</scope>
    <source>
        <strain evidence="8">IBT 21472</strain>
    </source>
</reference>
<evidence type="ECO:0000256" key="4">
    <source>
        <dbReference type="ARBA" id="ARBA00023163"/>
    </source>
</evidence>
<dbReference type="GO" id="GO:0005634">
    <property type="term" value="C:nucleus"/>
    <property type="evidence" value="ECO:0007669"/>
    <property type="project" value="UniProtKB-SubCell"/>
</dbReference>
<dbReference type="InterPro" id="IPR007604">
    <property type="entry name" value="CP2"/>
</dbReference>
<protein>
    <recommendedName>
        <fullName evidence="7">Grh/CP2 DB domain-containing protein</fullName>
    </recommendedName>
</protein>
<evidence type="ECO:0000313" key="9">
    <source>
        <dbReference type="Proteomes" id="UP001147746"/>
    </source>
</evidence>
<dbReference type="Pfam" id="PF04516">
    <property type="entry name" value="CP2"/>
    <property type="match status" value="1"/>
</dbReference>
<reference evidence="8" key="1">
    <citation type="submission" date="2022-12" db="EMBL/GenBank/DDBJ databases">
        <authorList>
            <person name="Petersen C."/>
        </authorList>
    </citation>
    <scope>NUCLEOTIDE SEQUENCE</scope>
    <source>
        <strain evidence="8">IBT 21472</strain>
    </source>
</reference>
<evidence type="ECO:0000256" key="2">
    <source>
        <dbReference type="ARBA" id="ARBA00023015"/>
    </source>
</evidence>
<dbReference type="GO" id="GO:0000978">
    <property type="term" value="F:RNA polymerase II cis-regulatory region sequence-specific DNA binding"/>
    <property type="evidence" value="ECO:0007669"/>
    <property type="project" value="TreeGrafter"/>
</dbReference>
<comment type="subcellular location">
    <subcellularLocation>
        <location evidence="1">Nucleus</location>
    </subcellularLocation>
</comment>